<gene>
    <name evidence="4" type="ORF">DGYR_LOCUS7687</name>
</gene>
<dbReference type="Gene3D" id="3.10.450.50">
    <property type="match status" value="1"/>
</dbReference>
<dbReference type="SUPFAM" id="SSF54427">
    <property type="entry name" value="NTF2-like"/>
    <property type="match status" value="1"/>
</dbReference>
<dbReference type="AlphaFoldDB" id="A0A7I8VT13"/>
<dbReference type="GO" id="GO:0005635">
    <property type="term" value="C:nuclear envelope"/>
    <property type="evidence" value="ECO:0007669"/>
    <property type="project" value="UniProtKB-ARBA"/>
</dbReference>
<dbReference type="InterPro" id="IPR002075">
    <property type="entry name" value="NTF2_dom"/>
</dbReference>
<keyword evidence="1 2" id="KW-0963">Cytoplasm</keyword>
<dbReference type="InterPro" id="IPR018222">
    <property type="entry name" value="Nuclear_transport_factor_2_euk"/>
</dbReference>
<dbReference type="GO" id="GO:0006606">
    <property type="term" value="P:protein import into nucleus"/>
    <property type="evidence" value="ECO:0007669"/>
    <property type="project" value="UniProtKB-ARBA"/>
</dbReference>
<accession>A0A7I8VT13</accession>
<dbReference type="Pfam" id="PF02136">
    <property type="entry name" value="NTF2"/>
    <property type="match status" value="1"/>
</dbReference>
<sequence>MGETQPHVQVGQAVAQQYFQLFQQNREAVINLYHPQAYLSFEGETKQGHTGIQELLKEKLKFQTIAHQITAVDVQPLTGDNSGIVVFVLGRLKTDEDPPHGFSQTWIVRQVDGNYFIFNDVFRLAIHNSA</sequence>
<evidence type="ECO:0000313" key="4">
    <source>
        <dbReference type="EMBL" id="CAD5119441.1"/>
    </source>
</evidence>
<name>A0A7I8VT13_9ANNE</name>
<keyword evidence="2" id="KW-0539">Nucleus</keyword>
<dbReference type="OrthoDB" id="6507044at2759"/>
<dbReference type="FunFam" id="3.10.450.50:FF:000005">
    <property type="entry name" value="Nuclear transport factor 2"/>
    <property type="match status" value="1"/>
</dbReference>
<dbReference type="InterPro" id="IPR045875">
    <property type="entry name" value="NTF2"/>
</dbReference>
<evidence type="ECO:0000256" key="1">
    <source>
        <dbReference type="ARBA" id="ARBA00022490"/>
    </source>
</evidence>
<organism evidence="4 5">
    <name type="scientific">Dimorphilus gyrociliatus</name>
    <dbReference type="NCBI Taxonomy" id="2664684"/>
    <lineage>
        <taxon>Eukaryota</taxon>
        <taxon>Metazoa</taxon>
        <taxon>Spiralia</taxon>
        <taxon>Lophotrochozoa</taxon>
        <taxon>Annelida</taxon>
        <taxon>Polychaeta</taxon>
        <taxon>Polychaeta incertae sedis</taxon>
        <taxon>Dinophilidae</taxon>
        <taxon>Dimorphilus</taxon>
    </lineage>
</organism>
<keyword evidence="5" id="KW-1185">Reference proteome</keyword>
<comment type="caution">
    <text evidence="4">The sequence shown here is derived from an EMBL/GenBank/DDBJ whole genome shotgun (WGS) entry which is preliminary data.</text>
</comment>
<dbReference type="EMBL" id="CAJFCJ010000010">
    <property type="protein sequence ID" value="CAD5119441.1"/>
    <property type="molecule type" value="Genomic_DNA"/>
</dbReference>
<protein>
    <recommendedName>
        <fullName evidence="2">NTF2-related export protein</fullName>
    </recommendedName>
</protein>
<keyword evidence="2" id="KW-0653">Protein transport</keyword>
<keyword evidence="2" id="KW-0813">Transport</keyword>
<reference evidence="4 5" key="1">
    <citation type="submission" date="2020-08" db="EMBL/GenBank/DDBJ databases">
        <authorList>
            <person name="Hejnol A."/>
        </authorList>
    </citation>
    <scope>NUCLEOTIDE SEQUENCE [LARGE SCALE GENOMIC DNA]</scope>
</reference>
<evidence type="ECO:0000259" key="3">
    <source>
        <dbReference type="PROSITE" id="PS50177"/>
    </source>
</evidence>
<dbReference type="Proteomes" id="UP000549394">
    <property type="component" value="Unassembled WGS sequence"/>
</dbReference>
<evidence type="ECO:0000313" key="5">
    <source>
        <dbReference type="Proteomes" id="UP000549394"/>
    </source>
</evidence>
<feature type="domain" description="NTF2" evidence="3">
    <location>
        <begin position="10"/>
        <end position="124"/>
    </location>
</feature>
<dbReference type="GO" id="GO:0005737">
    <property type="term" value="C:cytoplasm"/>
    <property type="evidence" value="ECO:0007669"/>
    <property type="project" value="UniProtKB-SubCell"/>
</dbReference>
<evidence type="ECO:0000256" key="2">
    <source>
        <dbReference type="RuleBase" id="RU369002"/>
    </source>
</evidence>
<comment type="function">
    <text evidence="2">Has a role in nuclear-cytoplasmic transport of proteins and mRNAs.</text>
</comment>
<dbReference type="InterPro" id="IPR032710">
    <property type="entry name" value="NTF2-like_dom_sf"/>
</dbReference>
<proteinExistence type="predicted"/>
<comment type="subcellular location">
    <subcellularLocation>
        <location evidence="2">Cytoplasm</location>
    </subcellularLocation>
    <subcellularLocation>
        <location evidence="2">Nucleus</location>
    </subcellularLocation>
</comment>
<dbReference type="PROSITE" id="PS50177">
    <property type="entry name" value="NTF2_DOMAIN"/>
    <property type="match status" value="1"/>
</dbReference>
<dbReference type="PANTHER" id="PTHR12612">
    <property type="entry name" value="NUCLEAR TRANSPORT FACTOR 2"/>
    <property type="match status" value="1"/>
</dbReference>
<dbReference type="GO" id="GO:0051028">
    <property type="term" value="P:mRNA transport"/>
    <property type="evidence" value="ECO:0007669"/>
    <property type="project" value="UniProtKB-UniRule"/>
</dbReference>
<dbReference type="CDD" id="cd00780">
    <property type="entry name" value="NTF2"/>
    <property type="match status" value="1"/>
</dbReference>